<dbReference type="InterPro" id="IPR003593">
    <property type="entry name" value="AAA+_ATPase"/>
</dbReference>
<feature type="coiled-coil region" evidence="10">
    <location>
        <begin position="417"/>
        <end position="466"/>
    </location>
</feature>
<evidence type="ECO:0000313" key="12">
    <source>
        <dbReference type="EMBL" id="CRI42269.1"/>
    </source>
</evidence>
<dbReference type="PRINTS" id="PR00300">
    <property type="entry name" value="CLPPROTEASEA"/>
</dbReference>
<keyword evidence="6 9" id="KW-0143">Chaperone</keyword>
<dbReference type="Gene3D" id="3.40.50.300">
    <property type="entry name" value="P-loop containing nucleotide triphosphate hydrolases"/>
    <property type="match status" value="3"/>
</dbReference>
<evidence type="ECO:0000259" key="11">
    <source>
        <dbReference type="PROSITE" id="PS51903"/>
    </source>
</evidence>
<dbReference type="SUPFAM" id="SSF81923">
    <property type="entry name" value="Double Clp-N motif"/>
    <property type="match status" value="1"/>
</dbReference>
<dbReference type="InterPro" id="IPR028299">
    <property type="entry name" value="ClpA/B_CS2"/>
</dbReference>
<keyword evidence="4 9" id="KW-0547">Nucleotide-binding</keyword>
<dbReference type="SUPFAM" id="SSF52540">
    <property type="entry name" value="P-loop containing nucleoside triphosphate hydrolases"/>
    <property type="match status" value="2"/>
</dbReference>
<comment type="similarity">
    <text evidence="1 9">Belongs to the ClpA/ClpB family.</text>
</comment>
<dbReference type="CDD" id="cd19499">
    <property type="entry name" value="RecA-like_ClpB_Hsp104-like"/>
    <property type="match status" value="1"/>
</dbReference>
<evidence type="ECO:0000256" key="6">
    <source>
        <dbReference type="ARBA" id="ARBA00023186"/>
    </source>
</evidence>
<dbReference type="InterPro" id="IPR003959">
    <property type="entry name" value="ATPase_AAA_core"/>
</dbReference>
<dbReference type="GO" id="GO:0034605">
    <property type="term" value="P:cellular response to heat"/>
    <property type="evidence" value="ECO:0007669"/>
    <property type="project" value="TreeGrafter"/>
</dbReference>
<evidence type="ECO:0000256" key="7">
    <source>
        <dbReference type="ARBA" id="ARBA00026057"/>
    </source>
</evidence>
<evidence type="ECO:0000256" key="8">
    <source>
        <dbReference type="PROSITE-ProRule" id="PRU01251"/>
    </source>
</evidence>
<dbReference type="FunFam" id="3.40.50.300:FF:000120">
    <property type="entry name" value="ATP-dependent chaperone ClpB"/>
    <property type="match status" value="1"/>
</dbReference>
<evidence type="ECO:0000256" key="10">
    <source>
        <dbReference type="SAM" id="Coils"/>
    </source>
</evidence>
<feature type="domain" description="Clp R" evidence="11">
    <location>
        <begin position="7"/>
        <end position="151"/>
    </location>
</feature>
<dbReference type="Pfam" id="PF07724">
    <property type="entry name" value="AAA_2"/>
    <property type="match status" value="1"/>
</dbReference>
<dbReference type="PANTHER" id="PTHR11638:SF18">
    <property type="entry name" value="HEAT SHOCK PROTEIN 104"/>
    <property type="match status" value="1"/>
</dbReference>
<sequence>MLGVNFMEKFSDAVSEALEKAFELAKSSKHTYVTENHLLLALLENTESLFYLVIKDIHGNPGLLNTAVKDALSREPTVVEGEVDPKPSPGLQTLLRDAKQEAKTLGDEYISGDHLLLAFWSSNKEPFNSWKQTTKVSFKDLKNLITKIRRGNRMDSPSAESNFQGLEKYCKNLTALAREGKLDPVIGRDEEIRRTIQVLSRRTKNNPMLIGEPGVGKTAIAEGLALRLIQGDVPESLKGKQLYVLDMGALIAGAKYRGEFEERLKSVLKDVESGDGEHIIFIDEVHTLVGAGATDGAMDAANLLKPALARGTLHCIGATTLNEYQKYIEKDAALERRFQPIFVTEPSLEDAVFILRGLREKYEIFHGVRITEGALNAAVLLSYRYIPDRFLPDKAIDLIDEAASLIRMQIGSLPLPIDEKERELAALIVKQEAIKREQSPSYQEEADAMQKSIDALREELASLRLGWDEEKKLISGLKEKKNSLESMKFSEEEAERVADYNRVAELRYSLIPQLEEEIKQDEASLNQRDNRLLQEEVDERLIAQVVANWTGIPVQKMLEGEAEKLLILEESLEERVVGQPFAVSAVSDSIRAARVGLNDPQRPLGVFLFLGPTGVGKTELAKALADLLFNKEEAMVRFDMSEYMEKHSISKLIGSSPGYVGYEEGGSLSEALRRRPYSVVLFDEIEKADKEVLNILLQVFDDGILTDGKKRKVNCKNALFIMTSNIGSPELADYCSKKGSELTKEAILSVVSPVLKRYLSPEFMNRIDEILPFVPLTKEDIVKIVGIQMRRIAQRLKARRINLSWDDSVILFLSEQGYDSAFGARPLKRLIQQKVVILLSKALLKGDIKPDTSIELTMAKEVLVFKKVETPS</sequence>
<dbReference type="InterPro" id="IPR019489">
    <property type="entry name" value="Clp_ATPase_C"/>
</dbReference>
<dbReference type="InterPro" id="IPR050130">
    <property type="entry name" value="ClpA_ClpB"/>
</dbReference>
<dbReference type="InterPro" id="IPR001270">
    <property type="entry name" value="ClpA/B"/>
</dbReference>
<dbReference type="Pfam" id="PF00004">
    <property type="entry name" value="AAA"/>
    <property type="match status" value="1"/>
</dbReference>
<dbReference type="InterPro" id="IPR027417">
    <property type="entry name" value="P-loop_NTPase"/>
</dbReference>
<dbReference type="Pfam" id="PF02861">
    <property type="entry name" value="Clp_N"/>
    <property type="match status" value="1"/>
</dbReference>
<dbReference type="AlphaFoldDB" id="A0A0F7WVB3"/>
<dbReference type="SMART" id="SM00382">
    <property type="entry name" value="AAA"/>
    <property type="match status" value="2"/>
</dbReference>
<dbReference type="Gene3D" id="1.10.8.60">
    <property type="match status" value="1"/>
</dbReference>
<dbReference type="SMART" id="SM01086">
    <property type="entry name" value="ClpB_D2-small"/>
    <property type="match status" value="1"/>
</dbReference>
<gene>
    <name evidence="12" type="primary">clpB</name>
    <name evidence="12" type="ORF">BN1224_DC9_AR_00010</name>
</gene>
<keyword evidence="5 9" id="KW-0067">ATP-binding</keyword>
<evidence type="ECO:0000256" key="9">
    <source>
        <dbReference type="RuleBase" id="RU004432"/>
    </source>
</evidence>
<accession>A0A0F7WVB3</accession>
<dbReference type="GO" id="GO:0005737">
    <property type="term" value="C:cytoplasm"/>
    <property type="evidence" value="ECO:0007669"/>
    <property type="project" value="TreeGrafter"/>
</dbReference>
<reference evidence="12" key="1">
    <citation type="submission" date="2015-05" db="EMBL/GenBank/DDBJ databases">
        <authorList>
            <person name="Rattei Thomas"/>
        </authorList>
    </citation>
    <scope>NUCLEOTIDE SEQUENCE</scope>
    <source>
        <strain evidence="12">DC9</strain>
    </source>
</reference>
<dbReference type="InterPro" id="IPR018368">
    <property type="entry name" value="ClpA/B_CS1"/>
</dbReference>
<protein>
    <recommendedName>
        <fullName evidence="2">Chaperone protein ClpB</fullName>
    </recommendedName>
</protein>
<evidence type="ECO:0000256" key="5">
    <source>
        <dbReference type="ARBA" id="ARBA00022840"/>
    </source>
</evidence>
<dbReference type="FunFam" id="3.40.50.300:FF:000010">
    <property type="entry name" value="Chaperone clpB 1, putative"/>
    <property type="match status" value="1"/>
</dbReference>
<dbReference type="PANTHER" id="PTHR11638">
    <property type="entry name" value="ATP-DEPENDENT CLP PROTEASE"/>
    <property type="match status" value="1"/>
</dbReference>
<comment type="subunit">
    <text evidence="7">Homohexamer. The oligomerization is ATP-dependent.</text>
</comment>
<proteinExistence type="inferred from homology"/>
<dbReference type="PROSITE" id="PS00870">
    <property type="entry name" value="CLPAB_1"/>
    <property type="match status" value="1"/>
</dbReference>
<dbReference type="InterPro" id="IPR041546">
    <property type="entry name" value="ClpA/ClpB_AAA_lid"/>
</dbReference>
<dbReference type="GO" id="GO:0005524">
    <property type="term" value="F:ATP binding"/>
    <property type="evidence" value="ECO:0007669"/>
    <property type="project" value="UniProtKB-KW"/>
</dbReference>
<dbReference type="CDD" id="cd00009">
    <property type="entry name" value="AAA"/>
    <property type="match status" value="1"/>
</dbReference>
<dbReference type="FunFam" id="3.40.50.300:FF:000025">
    <property type="entry name" value="ATP-dependent Clp protease subunit"/>
    <property type="match status" value="1"/>
</dbReference>
<dbReference type="InterPro" id="IPR036628">
    <property type="entry name" value="Clp_N_dom_sf"/>
</dbReference>
<dbReference type="Pfam" id="PF17871">
    <property type="entry name" value="AAA_lid_9"/>
    <property type="match status" value="1"/>
</dbReference>
<keyword evidence="10" id="KW-0175">Coiled coil</keyword>
<dbReference type="PROSITE" id="PS00871">
    <property type="entry name" value="CLPAB_2"/>
    <property type="match status" value="1"/>
</dbReference>
<dbReference type="GO" id="GO:0016887">
    <property type="term" value="F:ATP hydrolysis activity"/>
    <property type="evidence" value="ECO:0007669"/>
    <property type="project" value="InterPro"/>
</dbReference>
<name>A0A0F7WVB3_CHLPN</name>
<dbReference type="Pfam" id="PF10431">
    <property type="entry name" value="ClpB_D2-small"/>
    <property type="match status" value="1"/>
</dbReference>
<evidence type="ECO:0000256" key="3">
    <source>
        <dbReference type="ARBA" id="ARBA00022737"/>
    </source>
</evidence>
<evidence type="ECO:0000256" key="4">
    <source>
        <dbReference type="ARBA" id="ARBA00022741"/>
    </source>
</evidence>
<dbReference type="InterPro" id="IPR004176">
    <property type="entry name" value="Clp_R_N"/>
</dbReference>
<dbReference type="PROSITE" id="PS51903">
    <property type="entry name" value="CLP_R"/>
    <property type="match status" value="1"/>
</dbReference>
<keyword evidence="3 8" id="KW-0677">Repeat</keyword>
<dbReference type="Gene3D" id="1.10.1780.10">
    <property type="entry name" value="Clp, N-terminal domain"/>
    <property type="match status" value="1"/>
</dbReference>
<organism evidence="12">
    <name type="scientific">Chlamydia pneumoniae</name>
    <name type="common">Chlamydophila pneumoniae</name>
    <dbReference type="NCBI Taxonomy" id="83558"/>
    <lineage>
        <taxon>Bacteria</taxon>
        <taxon>Pseudomonadati</taxon>
        <taxon>Chlamydiota</taxon>
        <taxon>Chlamydiia</taxon>
        <taxon>Chlamydiales</taxon>
        <taxon>Chlamydiaceae</taxon>
        <taxon>Chlamydia/Chlamydophila group</taxon>
        <taxon>Chlamydia</taxon>
    </lineage>
</organism>
<evidence type="ECO:0000256" key="2">
    <source>
        <dbReference type="ARBA" id="ARBA00017574"/>
    </source>
</evidence>
<evidence type="ECO:0000256" key="1">
    <source>
        <dbReference type="ARBA" id="ARBA00008675"/>
    </source>
</evidence>
<dbReference type="EMBL" id="LN847025">
    <property type="protein sequence ID" value="CRI42269.1"/>
    <property type="molecule type" value="Genomic_DNA"/>
</dbReference>